<dbReference type="SUPFAM" id="SSF55347">
    <property type="entry name" value="Glyceraldehyde-3-phosphate dehydrogenase-like, C-terminal domain"/>
    <property type="match status" value="1"/>
</dbReference>
<keyword evidence="5" id="KW-1185">Reference proteome</keyword>
<accession>A0ABM7YF47</accession>
<dbReference type="InterPro" id="IPR036291">
    <property type="entry name" value="NAD(P)-bd_dom_sf"/>
</dbReference>
<dbReference type="RefSeq" id="WP_251971595.1">
    <property type="nucleotide sequence ID" value="NZ_AP025730.1"/>
</dbReference>
<evidence type="ECO:0000313" key="5">
    <source>
        <dbReference type="Proteomes" id="UP001057498"/>
    </source>
</evidence>
<dbReference type="Pfam" id="PF01408">
    <property type="entry name" value="GFO_IDH_MocA"/>
    <property type="match status" value="1"/>
</dbReference>
<dbReference type="InterPro" id="IPR000683">
    <property type="entry name" value="Gfo/Idh/MocA-like_OxRdtase_N"/>
</dbReference>
<dbReference type="SUPFAM" id="SSF51735">
    <property type="entry name" value="NAD(P)-binding Rossmann-fold domains"/>
    <property type="match status" value="1"/>
</dbReference>
<reference evidence="4" key="1">
    <citation type="submission" date="2022-04" db="EMBL/GenBank/DDBJ databases">
        <title>Whole genome sequence of Sphaerotilus sp. FB-5.</title>
        <authorList>
            <person name="Takeda M."/>
            <person name="Narihara S."/>
            <person name="Akimoto M."/>
            <person name="Akimoto R."/>
            <person name="Nishiyashiki S."/>
            <person name="Murakami T."/>
        </authorList>
    </citation>
    <scope>NUCLEOTIDE SEQUENCE</scope>
    <source>
        <strain evidence="4">FB-5</strain>
    </source>
</reference>
<dbReference type="InterPro" id="IPR050463">
    <property type="entry name" value="Gfo/Idh/MocA_oxidrdct_glycsds"/>
</dbReference>
<dbReference type="PANTHER" id="PTHR43818">
    <property type="entry name" value="BCDNA.GH03377"/>
    <property type="match status" value="1"/>
</dbReference>
<sequence length="343" mass="36850">MDRTLRWGLIGCGDVTEVKSGPALQRAEGSQLVAVASRHPERAADWARRHGVPRWHASVDELLAAPDIDAVYIATHPDSHCGLTLRAAAAGKAVLVEKPMALDPAECLRMVEACRAASVPLWVAYYRRALPRFLAIRQALAGEALGALRAVVVRQFRPLPSTERQASQAHRWRVDAARSGGGLFFEAACHGLDALDWLLGPLEQVQGLAANQAGAWAPEDIVAGTWRHAGSDEGGEGDPYRGTGRGVVGSVLWCHAAGIEEESTEIVGSRGRLRWSVNRCSPIELTVDGRTQLLPIPDPPHVHQPLVQAIVHEWNGLGRCPSTGESALRTARVMAQLLAGLPA</sequence>
<evidence type="ECO:0000259" key="2">
    <source>
        <dbReference type="Pfam" id="PF01408"/>
    </source>
</evidence>
<dbReference type="PANTHER" id="PTHR43818:SF11">
    <property type="entry name" value="BCDNA.GH03377"/>
    <property type="match status" value="1"/>
</dbReference>
<dbReference type="EMBL" id="AP025730">
    <property type="protein sequence ID" value="BDI03301.1"/>
    <property type="molecule type" value="Genomic_DNA"/>
</dbReference>
<evidence type="ECO:0000259" key="3">
    <source>
        <dbReference type="Pfam" id="PF22725"/>
    </source>
</evidence>
<dbReference type="Pfam" id="PF22725">
    <property type="entry name" value="GFO_IDH_MocA_C3"/>
    <property type="match status" value="1"/>
</dbReference>
<evidence type="ECO:0000313" key="4">
    <source>
        <dbReference type="EMBL" id="BDI03301.1"/>
    </source>
</evidence>
<evidence type="ECO:0000256" key="1">
    <source>
        <dbReference type="ARBA" id="ARBA00023002"/>
    </source>
</evidence>
<dbReference type="Proteomes" id="UP001057498">
    <property type="component" value="Chromosome"/>
</dbReference>
<gene>
    <name evidence="4" type="ORF">CATMQ487_02710</name>
</gene>
<proteinExistence type="predicted"/>
<protein>
    <submittedName>
        <fullName evidence="4">Oxidoreductase</fullName>
    </submittedName>
</protein>
<feature type="domain" description="Gfo/Idh/MocA-like oxidoreductase N-terminal" evidence="2">
    <location>
        <begin position="5"/>
        <end position="125"/>
    </location>
</feature>
<keyword evidence="1" id="KW-0560">Oxidoreductase</keyword>
<organism evidence="4 5">
    <name type="scientific">Sphaerotilus microaerophilus</name>
    <dbReference type="NCBI Taxonomy" id="2914710"/>
    <lineage>
        <taxon>Bacteria</taxon>
        <taxon>Pseudomonadati</taxon>
        <taxon>Pseudomonadota</taxon>
        <taxon>Betaproteobacteria</taxon>
        <taxon>Burkholderiales</taxon>
        <taxon>Sphaerotilaceae</taxon>
        <taxon>Sphaerotilus</taxon>
    </lineage>
</organism>
<dbReference type="Gene3D" id="3.30.360.10">
    <property type="entry name" value="Dihydrodipicolinate Reductase, domain 2"/>
    <property type="match status" value="1"/>
</dbReference>
<dbReference type="InterPro" id="IPR055170">
    <property type="entry name" value="GFO_IDH_MocA-like_dom"/>
</dbReference>
<dbReference type="Gene3D" id="3.40.50.720">
    <property type="entry name" value="NAD(P)-binding Rossmann-like Domain"/>
    <property type="match status" value="1"/>
</dbReference>
<name>A0ABM7YF47_9BURK</name>
<feature type="domain" description="GFO/IDH/MocA-like oxidoreductase" evidence="3">
    <location>
        <begin position="133"/>
        <end position="274"/>
    </location>
</feature>